<protein>
    <submittedName>
        <fullName evidence="1">Uncharacterized protein</fullName>
    </submittedName>
</protein>
<accession>A0AA50AFM1</accession>
<name>A0AA50AFM1_9VIRU</name>
<proteinExistence type="predicted"/>
<evidence type="ECO:0000313" key="1">
    <source>
        <dbReference type="EMBL" id="WLJ26078.1"/>
    </source>
</evidence>
<dbReference type="EMBL" id="OQ890321">
    <property type="protein sequence ID" value="WLJ26078.1"/>
    <property type="molecule type" value="Genomic_DNA"/>
</dbReference>
<reference evidence="1" key="1">
    <citation type="submission" date="2023-04" db="EMBL/GenBank/DDBJ databases">
        <title>The human skin virome in hidradenitis suppurativa patients.</title>
        <authorList>
            <person name="Jansen D."/>
        </authorList>
    </citation>
    <scope>NUCLEOTIDE SEQUENCE</scope>
    <source>
        <strain evidence="1">VC3_JansenPhageJ</strain>
    </source>
</reference>
<sequence length="39" mass="4282">MLGTPNVKSRAISSEAFVVIAKERSTTKCIQSYDSGRYS</sequence>
<organism evidence="1">
    <name type="scientific">Staphylococcus phage HS13</name>
    <dbReference type="NCBI Taxonomy" id="3056403"/>
    <lineage>
        <taxon>Viruses</taxon>
    </lineage>
</organism>